<accession>A0A2C1LZB7</accession>
<dbReference type="EMBL" id="NUMG01000009">
    <property type="protein sequence ID" value="PGU03125.1"/>
    <property type="molecule type" value="Genomic_DNA"/>
</dbReference>
<comment type="caution">
    <text evidence="2">The sequence shown here is derived from an EMBL/GenBank/DDBJ whole genome shotgun (WGS) entry which is preliminary data.</text>
</comment>
<reference evidence="2 3" key="1">
    <citation type="submission" date="2017-09" db="EMBL/GenBank/DDBJ databases">
        <title>Large-scale bioinformatics analysis of Bacillus genomes uncovers conserved roles of natural products in bacterial physiology.</title>
        <authorList>
            <consortium name="Agbiome Team Llc"/>
            <person name="Bleich R.M."/>
            <person name="Grubbs K.J."/>
            <person name="Santa Maria K.C."/>
            <person name="Allen S.E."/>
            <person name="Farag S."/>
            <person name="Shank E.A."/>
            <person name="Bowers A."/>
        </authorList>
    </citation>
    <scope>NUCLEOTIDE SEQUENCE [LARGE SCALE GENOMIC DNA]</scope>
    <source>
        <strain evidence="2 3">AFS040105</strain>
    </source>
</reference>
<proteinExistence type="predicted"/>
<sequence length="87" mass="9737">MQQQFLHLLCVKKLCNGTIIGIAAIVISIAFDFLVIKNRLNEFDEYSEDLTGKDVDEVVNYLKNNNLKPCVVSQSHKGIKISNGAQK</sequence>
<keyword evidence="1" id="KW-0812">Transmembrane</keyword>
<keyword evidence="1" id="KW-1133">Transmembrane helix</keyword>
<dbReference type="Proteomes" id="UP000225766">
    <property type="component" value="Unassembled WGS sequence"/>
</dbReference>
<evidence type="ECO:0000313" key="2">
    <source>
        <dbReference type="EMBL" id="PGU03125.1"/>
    </source>
</evidence>
<gene>
    <name evidence="2" type="ORF">COD19_10360</name>
</gene>
<keyword evidence="1" id="KW-0472">Membrane</keyword>
<organism evidence="2 3">
    <name type="scientific">Bacillus cereus</name>
    <dbReference type="NCBI Taxonomy" id="1396"/>
    <lineage>
        <taxon>Bacteria</taxon>
        <taxon>Bacillati</taxon>
        <taxon>Bacillota</taxon>
        <taxon>Bacilli</taxon>
        <taxon>Bacillales</taxon>
        <taxon>Bacillaceae</taxon>
        <taxon>Bacillus</taxon>
        <taxon>Bacillus cereus group</taxon>
    </lineage>
</organism>
<feature type="transmembrane region" description="Helical" evidence="1">
    <location>
        <begin position="18"/>
        <end position="36"/>
    </location>
</feature>
<evidence type="ECO:0000313" key="3">
    <source>
        <dbReference type="Proteomes" id="UP000225766"/>
    </source>
</evidence>
<name>A0A2C1LZB7_BACCE</name>
<dbReference type="AlphaFoldDB" id="A0A2C1LZB7"/>
<protein>
    <submittedName>
        <fullName evidence="2">Uncharacterized protein</fullName>
    </submittedName>
</protein>
<evidence type="ECO:0000256" key="1">
    <source>
        <dbReference type="SAM" id="Phobius"/>
    </source>
</evidence>